<dbReference type="InterPro" id="IPR004513">
    <property type="entry name" value="FtsX"/>
</dbReference>
<keyword evidence="6 11" id="KW-0812">Transmembrane</keyword>
<dbReference type="Pfam" id="PF18075">
    <property type="entry name" value="FtsX_ECD"/>
    <property type="match status" value="1"/>
</dbReference>
<name>F0F6H6_9BACT</name>
<dbReference type="GO" id="GO:0005886">
    <property type="term" value="C:plasma membrane"/>
    <property type="evidence" value="ECO:0007669"/>
    <property type="project" value="UniProtKB-SubCell"/>
</dbReference>
<comment type="caution">
    <text evidence="14">The sequence shown here is derived from an EMBL/GenBank/DDBJ whole genome shotgun (WGS) entry which is preliminary data.</text>
</comment>
<keyword evidence="4 10" id="KW-1003">Cell membrane</keyword>
<dbReference type="Proteomes" id="UP000005697">
    <property type="component" value="Unassembled WGS sequence"/>
</dbReference>
<feature type="transmembrane region" description="Helical" evidence="11">
    <location>
        <begin position="233"/>
        <end position="258"/>
    </location>
</feature>
<evidence type="ECO:0000256" key="11">
    <source>
        <dbReference type="SAM" id="Phobius"/>
    </source>
</evidence>
<keyword evidence="15" id="KW-1185">Reference proteome</keyword>
<gene>
    <name evidence="14" type="primary">ftsX</name>
    <name evidence="14" type="ORF">HMPREF9141_1198</name>
</gene>
<dbReference type="InterPro" id="IPR003838">
    <property type="entry name" value="ABC3_permease_C"/>
</dbReference>
<evidence type="ECO:0000256" key="8">
    <source>
        <dbReference type="ARBA" id="ARBA00023136"/>
    </source>
</evidence>
<evidence type="ECO:0000256" key="2">
    <source>
        <dbReference type="ARBA" id="ARBA00007379"/>
    </source>
</evidence>
<feature type="domain" description="ABC3 transporter permease C-terminal" evidence="12">
    <location>
        <begin position="184"/>
        <end position="301"/>
    </location>
</feature>
<feature type="transmembrane region" description="Helical" evidence="11">
    <location>
        <begin position="178"/>
        <end position="201"/>
    </location>
</feature>
<evidence type="ECO:0000256" key="5">
    <source>
        <dbReference type="ARBA" id="ARBA00022618"/>
    </source>
</evidence>
<comment type="similarity">
    <text evidence="2 10">Belongs to the ABC-4 integral membrane protein family. FtsX subfamily.</text>
</comment>
<dbReference type="GO" id="GO:0051301">
    <property type="term" value="P:cell division"/>
    <property type="evidence" value="ECO:0007669"/>
    <property type="project" value="UniProtKB-KW"/>
</dbReference>
<dbReference type="Gene3D" id="3.30.70.3040">
    <property type="match status" value="1"/>
</dbReference>
<accession>F0F6H6</accession>
<dbReference type="Pfam" id="PF02687">
    <property type="entry name" value="FtsX"/>
    <property type="match status" value="1"/>
</dbReference>
<dbReference type="PIRSF" id="PIRSF003097">
    <property type="entry name" value="FtsX"/>
    <property type="match status" value="1"/>
</dbReference>
<dbReference type="PANTHER" id="PTHR47755:SF1">
    <property type="entry name" value="CELL DIVISION PROTEIN FTSX"/>
    <property type="match status" value="1"/>
</dbReference>
<evidence type="ECO:0000313" key="14">
    <source>
        <dbReference type="EMBL" id="EGC20258.1"/>
    </source>
</evidence>
<evidence type="ECO:0000256" key="6">
    <source>
        <dbReference type="ARBA" id="ARBA00022692"/>
    </source>
</evidence>
<organism evidence="14 15">
    <name type="scientific">Prevotella multiformis DSM 16608</name>
    <dbReference type="NCBI Taxonomy" id="888743"/>
    <lineage>
        <taxon>Bacteria</taxon>
        <taxon>Pseudomonadati</taxon>
        <taxon>Bacteroidota</taxon>
        <taxon>Bacteroidia</taxon>
        <taxon>Bacteroidales</taxon>
        <taxon>Prevotellaceae</taxon>
        <taxon>Prevotella</taxon>
    </lineage>
</organism>
<feature type="transmembrane region" description="Helical" evidence="11">
    <location>
        <begin position="30"/>
        <end position="54"/>
    </location>
</feature>
<reference evidence="14 15" key="1">
    <citation type="submission" date="2011-01" db="EMBL/GenBank/DDBJ databases">
        <authorList>
            <person name="Muzny D."/>
            <person name="Qin X."/>
            <person name="Deng J."/>
            <person name="Jiang H."/>
            <person name="Liu Y."/>
            <person name="Qu J."/>
            <person name="Song X.-Z."/>
            <person name="Zhang L."/>
            <person name="Thornton R."/>
            <person name="Coyle M."/>
            <person name="Francisco L."/>
            <person name="Jackson L."/>
            <person name="Javaid M."/>
            <person name="Korchina V."/>
            <person name="Kovar C."/>
            <person name="Mata R."/>
            <person name="Mathew T."/>
            <person name="Ngo R."/>
            <person name="Nguyen L."/>
            <person name="Nguyen N."/>
            <person name="Okwuonu G."/>
            <person name="Ongeri F."/>
            <person name="Pham C."/>
            <person name="Simmons D."/>
            <person name="Wilczek-Boney K."/>
            <person name="Hale W."/>
            <person name="Jakkamsetti A."/>
            <person name="Pham P."/>
            <person name="Ruth R."/>
            <person name="San Lucas F."/>
            <person name="Warren J."/>
            <person name="Zhang J."/>
            <person name="Zhao Z."/>
            <person name="Zhou C."/>
            <person name="Zhu D."/>
            <person name="Lee S."/>
            <person name="Bess C."/>
            <person name="Blankenburg K."/>
            <person name="Forbes L."/>
            <person name="Fu Q."/>
            <person name="Gubbala S."/>
            <person name="Hirani K."/>
            <person name="Jayaseelan J.C."/>
            <person name="Lara F."/>
            <person name="Munidasa M."/>
            <person name="Palculict T."/>
            <person name="Patil S."/>
            <person name="Pu L.-L."/>
            <person name="Saada N."/>
            <person name="Tang L."/>
            <person name="Weissenberger G."/>
            <person name="Zhu Y."/>
            <person name="Hemphill L."/>
            <person name="Shang Y."/>
            <person name="Youmans B."/>
            <person name="Ayvaz T."/>
            <person name="Ross M."/>
            <person name="Santibanez J."/>
            <person name="Aqrawi P."/>
            <person name="Gross S."/>
            <person name="Joshi V."/>
            <person name="Fowler G."/>
            <person name="Nazareth L."/>
            <person name="Reid J."/>
            <person name="Worley K."/>
            <person name="Petrosino J."/>
            <person name="Highlander S."/>
            <person name="Gibbs R."/>
        </authorList>
    </citation>
    <scope>NUCLEOTIDE SEQUENCE [LARGE SCALE GENOMIC DNA]</scope>
    <source>
        <strain evidence="14 15">DSM 16608</strain>
    </source>
</reference>
<dbReference type="STRING" id="888743.HMPREF9141_1198"/>
<evidence type="ECO:0000256" key="9">
    <source>
        <dbReference type="ARBA" id="ARBA00023306"/>
    </source>
</evidence>
<evidence type="ECO:0000256" key="7">
    <source>
        <dbReference type="ARBA" id="ARBA00022989"/>
    </source>
</evidence>
<keyword evidence="9 10" id="KW-0131">Cell cycle</keyword>
<evidence type="ECO:0000256" key="10">
    <source>
        <dbReference type="PIRNR" id="PIRNR003097"/>
    </source>
</evidence>
<evidence type="ECO:0000256" key="4">
    <source>
        <dbReference type="ARBA" id="ARBA00022475"/>
    </source>
</evidence>
<dbReference type="AlphaFoldDB" id="F0F6H6"/>
<evidence type="ECO:0000259" key="13">
    <source>
        <dbReference type="Pfam" id="PF18075"/>
    </source>
</evidence>
<keyword evidence="5 10" id="KW-0132">Cell division</keyword>
<evidence type="ECO:0000259" key="12">
    <source>
        <dbReference type="Pfam" id="PF02687"/>
    </source>
</evidence>
<comment type="subcellular location">
    <subcellularLocation>
        <location evidence="1">Cell membrane</location>
        <topology evidence="1">Multi-pass membrane protein</topology>
    </subcellularLocation>
</comment>
<dbReference type="EMBL" id="AEWX01000017">
    <property type="protein sequence ID" value="EGC20258.1"/>
    <property type="molecule type" value="Genomic_DNA"/>
</dbReference>
<evidence type="ECO:0000313" key="15">
    <source>
        <dbReference type="Proteomes" id="UP000005697"/>
    </source>
</evidence>
<feature type="domain" description="FtsX extracellular" evidence="13">
    <location>
        <begin position="68"/>
        <end position="161"/>
    </location>
</feature>
<keyword evidence="7 11" id="KW-1133">Transmembrane helix</keyword>
<protein>
    <recommendedName>
        <fullName evidence="3 10">Cell division protein FtsX</fullName>
    </recommendedName>
</protein>
<evidence type="ECO:0000256" key="1">
    <source>
        <dbReference type="ARBA" id="ARBA00004651"/>
    </source>
</evidence>
<dbReference type="PANTHER" id="PTHR47755">
    <property type="entry name" value="CELL DIVISION PROTEIN FTSX"/>
    <property type="match status" value="1"/>
</dbReference>
<proteinExistence type="inferred from homology"/>
<dbReference type="eggNOG" id="COG2177">
    <property type="taxonomic scope" value="Bacteria"/>
</dbReference>
<evidence type="ECO:0000256" key="3">
    <source>
        <dbReference type="ARBA" id="ARBA00021907"/>
    </source>
</evidence>
<dbReference type="HOGENOM" id="CLU_073546_3_0_10"/>
<feature type="transmembrane region" description="Helical" evidence="11">
    <location>
        <begin position="270"/>
        <end position="292"/>
    </location>
</feature>
<sequence>MQYLCINFGVLYPFSEMAKRRNKARSHHSLQVVTLCISTAMVLMLIGMVVLTGFTSRNLSSYVKENLTITMILQPDMSTEESAALCQRVRTLHYINSLNFVSKEQALKEGTRELGANPAEFAGENPFTGEIEVQLKANYANNDSIRNIVQELRTYRGVSDITYPQSLVESVNHTLGKISLVLLVIAVLLTVVSFSLINNTIRLSIYARRFSIHTMKLVGASWNFIRAPFLRRAVLEGLVSALLAIVVLGIGVCFLYDYEPDITKMLSWEALVITAVVMVAFGVLIAVFCSWLSVNRFLRMKAGDLYKI</sequence>
<dbReference type="InterPro" id="IPR040690">
    <property type="entry name" value="FtsX_ECD"/>
</dbReference>
<keyword evidence="8 10" id="KW-0472">Membrane</keyword>